<reference evidence="1 2" key="1">
    <citation type="submission" date="2018-06" db="EMBL/GenBank/DDBJ databases">
        <authorList>
            <consortium name="Pathogen Informatics"/>
            <person name="Doyle S."/>
        </authorList>
    </citation>
    <scope>NUCLEOTIDE SEQUENCE [LARGE SCALE GENOMIC DNA]</scope>
    <source>
        <strain evidence="1 2">NCTC12858</strain>
    </source>
</reference>
<gene>
    <name evidence="1" type="ORF">NCTC12858_01740</name>
</gene>
<name>A0A2X4Q191_9PORP</name>
<evidence type="ECO:0000313" key="1">
    <source>
        <dbReference type="EMBL" id="SQH73867.1"/>
    </source>
</evidence>
<keyword evidence="2" id="KW-1185">Reference proteome</keyword>
<dbReference type="EMBL" id="LS483447">
    <property type="protein sequence ID" value="SQH73867.1"/>
    <property type="molecule type" value="Genomic_DNA"/>
</dbReference>
<protein>
    <submittedName>
        <fullName evidence="1">Uncharacterized protein</fullName>
    </submittedName>
</protein>
<dbReference type="AlphaFoldDB" id="A0A2X4Q191"/>
<sequence length="56" mass="6571">MKLKNTHFWVLREQVISGTFAKNKRVLKMSFSRRKHISKSLHMKVGLLEKGSPTFL</sequence>
<organism evidence="1 2">
    <name type="scientific">Porphyromonas crevioricanis</name>
    <dbReference type="NCBI Taxonomy" id="393921"/>
    <lineage>
        <taxon>Bacteria</taxon>
        <taxon>Pseudomonadati</taxon>
        <taxon>Bacteroidota</taxon>
        <taxon>Bacteroidia</taxon>
        <taxon>Bacteroidales</taxon>
        <taxon>Porphyromonadaceae</taxon>
        <taxon>Porphyromonas</taxon>
    </lineage>
</organism>
<dbReference type="Proteomes" id="UP000249300">
    <property type="component" value="Chromosome 1"/>
</dbReference>
<evidence type="ECO:0000313" key="2">
    <source>
        <dbReference type="Proteomes" id="UP000249300"/>
    </source>
</evidence>
<dbReference type="KEGG" id="pcre:NCTC12858_01740"/>
<proteinExistence type="predicted"/>
<accession>A0A2X4Q191</accession>